<evidence type="ECO:0000256" key="7">
    <source>
        <dbReference type="ARBA" id="ARBA00022679"/>
    </source>
</evidence>
<dbReference type="InterPro" id="IPR054708">
    <property type="entry name" value="MTPAP-like_central"/>
</dbReference>
<comment type="subcellular location">
    <subcellularLocation>
        <location evidence="3">Cytoplasm</location>
    </subcellularLocation>
</comment>
<dbReference type="GO" id="GO:0010605">
    <property type="term" value="P:negative regulation of macromolecule metabolic process"/>
    <property type="evidence" value="ECO:0007669"/>
    <property type="project" value="UniProtKB-ARBA"/>
</dbReference>
<evidence type="ECO:0000256" key="5">
    <source>
        <dbReference type="ARBA" id="ARBA00012388"/>
    </source>
</evidence>
<dbReference type="AlphaFoldDB" id="X8J6U8"/>
<accession>X8J6U8</accession>
<feature type="compositionally biased region" description="Low complexity" evidence="11">
    <location>
        <begin position="616"/>
        <end position="627"/>
    </location>
</feature>
<proteinExistence type="inferred from homology"/>
<evidence type="ECO:0000256" key="11">
    <source>
        <dbReference type="SAM" id="MobiDB-lite"/>
    </source>
</evidence>
<feature type="region of interest" description="Disordered" evidence="11">
    <location>
        <begin position="801"/>
        <end position="829"/>
    </location>
</feature>
<evidence type="ECO:0000259" key="13">
    <source>
        <dbReference type="Pfam" id="PF22600"/>
    </source>
</evidence>
<dbReference type="Pfam" id="PF22600">
    <property type="entry name" value="MTPAP-like_central"/>
    <property type="match status" value="1"/>
</dbReference>
<dbReference type="SUPFAM" id="SSF81301">
    <property type="entry name" value="Nucleotidyltransferase"/>
    <property type="match status" value="1"/>
</dbReference>
<evidence type="ECO:0000256" key="1">
    <source>
        <dbReference type="ARBA" id="ARBA00001936"/>
    </source>
</evidence>
<dbReference type="GO" id="GO:1990817">
    <property type="term" value="F:poly(A) RNA polymerase activity"/>
    <property type="evidence" value="ECO:0007669"/>
    <property type="project" value="UniProtKB-EC"/>
</dbReference>
<feature type="coiled-coil region" evidence="10">
    <location>
        <begin position="696"/>
        <end position="723"/>
    </location>
</feature>
<keyword evidence="6" id="KW-0963">Cytoplasm</keyword>
<dbReference type="OrthoDB" id="2274644at2759"/>
<dbReference type="CDD" id="cd05402">
    <property type="entry name" value="NT_PAP_TUTase"/>
    <property type="match status" value="1"/>
</dbReference>
<evidence type="ECO:0000256" key="9">
    <source>
        <dbReference type="ARBA" id="ARBA00022842"/>
    </source>
</evidence>
<evidence type="ECO:0000256" key="4">
    <source>
        <dbReference type="ARBA" id="ARBA00008593"/>
    </source>
</evidence>
<evidence type="ECO:0000313" key="15">
    <source>
        <dbReference type="Proteomes" id="UP000030108"/>
    </source>
</evidence>
<reference evidence="15" key="1">
    <citation type="journal article" date="2014" name="Genome Announc.">
        <title>Draft genome sequence of the plant-pathogenic soil fungus Rhizoctonia solani anastomosis group 3 strain Rhs1AP.</title>
        <authorList>
            <person name="Cubeta M.A."/>
            <person name="Thomas E."/>
            <person name="Dean R.A."/>
            <person name="Jabaji S."/>
            <person name="Neate S.M."/>
            <person name="Tavantzis S."/>
            <person name="Toda T."/>
            <person name="Vilgalys R."/>
            <person name="Bharathan N."/>
            <person name="Fedorova-Abrams N."/>
            <person name="Pakala S.B."/>
            <person name="Pakala S.M."/>
            <person name="Zafar N."/>
            <person name="Joardar V."/>
            <person name="Losada L."/>
            <person name="Nierman W.C."/>
        </authorList>
    </citation>
    <scope>NUCLEOTIDE SEQUENCE [LARGE SCALE GENOMIC DNA]</scope>
    <source>
        <strain evidence="15">AG-3</strain>
    </source>
</reference>
<evidence type="ECO:0000256" key="6">
    <source>
        <dbReference type="ARBA" id="ARBA00022490"/>
    </source>
</evidence>
<comment type="similarity">
    <text evidence="4">Belongs to the DNA polymerase type-B-like family.</text>
</comment>
<evidence type="ECO:0000256" key="10">
    <source>
        <dbReference type="SAM" id="Coils"/>
    </source>
</evidence>
<dbReference type="Proteomes" id="UP000030108">
    <property type="component" value="Unassembled WGS sequence"/>
</dbReference>
<dbReference type="Gene3D" id="3.30.460.10">
    <property type="entry name" value="Beta Polymerase, domain 2"/>
    <property type="match status" value="1"/>
</dbReference>
<dbReference type="PANTHER" id="PTHR12271">
    <property type="entry name" value="POLY A POLYMERASE CID PAP -RELATED"/>
    <property type="match status" value="1"/>
</dbReference>
<feature type="domain" description="Poly(A) RNA polymerase mitochondrial-like central palm" evidence="13">
    <location>
        <begin position="338"/>
        <end position="479"/>
    </location>
</feature>
<feature type="domain" description="PAP-associated" evidence="12">
    <location>
        <begin position="237"/>
        <end position="286"/>
    </location>
</feature>
<organism evidence="14 15">
    <name type="scientific">Rhizoctonia solani AG-3 Rhs1AP</name>
    <dbReference type="NCBI Taxonomy" id="1086054"/>
    <lineage>
        <taxon>Eukaryota</taxon>
        <taxon>Fungi</taxon>
        <taxon>Dikarya</taxon>
        <taxon>Basidiomycota</taxon>
        <taxon>Agaricomycotina</taxon>
        <taxon>Agaricomycetes</taxon>
        <taxon>Cantharellales</taxon>
        <taxon>Ceratobasidiaceae</taxon>
        <taxon>Rhizoctonia</taxon>
    </lineage>
</organism>
<dbReference type="GO" id="GO:0005737">
    <property type="term" value="C:cytoplasm"/>
    <property type="evidence" value="ECO:0007669"/>
    <property type="project" value="UniProtKB-SubCell"/>
</dbReference>
<dbReference type="Pfam" id="PF03828">
    <property type="entry name" value="PAP_assoc"/>
    <property type="match status" value="1"/>
</dbReference>
<keyword evidence="7" id="KW-0808">Transferase</keyword>
<evidence type="ECO:0000256" key="3">
    <source>
        <dbReference type="ARBA" id="ARBA00004496"/>
    </source>
</evidence>
<evidence type="ECO:0000256" key="8">
    <source>
        <dbReference type="ARBA" id="ARBA00022723"/>
    </source>
</evidence>
<name>X8J6U8_9AGAM</name>
<comment type="caution">
    <text evidence="14">The sequence shown here is derived from an EMBL/GenBank/DDBJ whole genome shotgun (WGS) entry which is preliminary data.</text>
</comment>
<dbReference type="EC" id="2.7.7.19" evidence="5"/>
<dbReference type="Gene3D" id="1.10.1410.10">
    <property type="match status" value="2"/>
</dbReference>
<evidence type="ECO:0000259" key="12">
    <source>
        <dbReference type="Pfam" id="PF03828"/>
    </source>
</evidence>
<keyword evidence="8" id="KW-0479">Metal-binding</keyword>
<dbReference type="PANTHER" id="PTHR12271:SF40">
    <property type="entry name" value="POLY(A) RNA POLYMERASE GLD2"/>
    <property type="match status" value="1"/>
</dbReference>
<evidence type="ECO:0000313" key="14">
    <source>
        <dbReference type="EMBL" id="EUC57279.1"/>
    </source>
</evidence>
<dbReference type="InterPro" id="IPR002058">
    <property type="entry name" value="PAP_assoc"/>
</dbReference>
<dbReference type="SUPFAM" id="SSF81631">
    <property type="entry name" value="PAP/OAS1 substrate-binding domain"/>
    <property type="match status" value="2"/>
</dbReference>
<keyword evidence="9" id="KW-0460">Magnesium</keyword>
<dbReference type="InterPro" id="IPR043519">
    <property type="entry name" value="NT_sf"/>
</dbReference>
<protein>
    <recommendedName>
        <fullName evidence="5">polynucleotide adenylyltransferase</fullName>
        <ecNumber evidence="5">2.7.7.19</ecNumber>
    </recommendedName>
</protein>
<dbReference type="GO" id="GO:0031123">
    <property type="term" value="P:RNA 3'-end processing"/>
    <property type="evidence" value="ECO:0007669"/>
    <property type="project" value="TreeGrafter"/>
</dbReference>
<dbReference type="EMBL" id="JATN01000322">
    <property type="protein sequence ID" value="EUC57279.1"/>
    <property type="molecule type" value="Genomic_DNA"/>
</dbReference>
<keyword evidence="10" id="KW-0175">Coiled coil</keyword>
<evidence type="ECO:0000256" key="2">
    <source>
        <dbReference type="ARBA" id="ARBA00001946"/>
    </source>
</evidence>
<feature type="compositionally biased region" description="Basic residues" evidence="11">
    <location>
        <begin position="810"/>
        <end position="829"/>
    </location>
</feature>
<dbReference type="GO" id="GO:0046872">
    <property type="term" value="F:metal ion binding"/>
    <property type="evidence" value="ECO:0007669"/>
    <property type="project" value="UniProtKB-KW"/>
</dbReference>
<gene>
    <name evidence="14" type="ORF">RSOL_216350</name>
</gene>
<feature type="region of interest" description="Disordered" evidence="11">
    <location>
        <begin position="612"/>
        <end position="635"/>
    </location>
</feature>
<comment type="cofactor">
    <cofactor evidence="1">
        <name>Mn(2+)</name>
        <dbReference type="ChEBI" id="CHEBI:29035"/>
    </cofactor>
</comment>
<sequence>MKAGPTYHPHLFDDIELLLKRHTAPTEAMQAREILIKQIQNSIAQTFGHQYHVLDLTFHRAYTILTKMKVELAIVDGRTPDGALPPIIVTPKLVSALKALNLQTTSDLATARTSGLQVTTSASASPSTPSRLLPGLELNINYSLPFVLTRLSLFQCYFAIHPNLPALFSATRLWLESHSLSAISPTCLASLCISYLQINFGLPNLQCSEVVEGVRQDELTDAFKNEVVQWRIRPLPLSELLIGWFRYFGRRFRPKQTVVSIKDGGLVNLPHANSALRISDPFSNDHVHIPLSPADTARFVNLAKSAGDMLDKARPLREVLGQGLPNVPPPRINIDRGLSRHIWDMYQASQPSRQTLDNRAKIIERINNLIAEHFGDGYEVLQFGSTGYGVDSDSSDLDLIIKDNKRPMGFSPNAQLSVVYDVKTIGRILRKSRFADIFVIPTASVPIVKCRDPFTNLKIDINCNELLGLRNTELLAHYCNLYQPLRPLIFFLKRWAKSYGLNDPSAQSGPPGFSSYCLALMTVAYLQTRNALPSLQAQFDGVAADRDQHGVWMRVKGKPSIWCDTRWDPGTRWNLAELPLEEAVYGWFKFWGTEINYAQTGVDIRLGGTIERQQDTGNTQGRGTPTGRRNRRGKKADGVVNAAIGKGVIPQDTNRTAIREVAGSPNVASQTIPDAAGSIQNGKLHNEVAPPSPSAATTNELEVQMAREELQDLRDEVDSVSVVNGRVVEQEQPTVWRSHGILVIDPFIRIKNVAGNVAFTQVELFRMNCQRAAEALEVGLPLDRIMGDMAVDPPPNVGLAPVSILSGGRGRGRGRGGGRGRGRGRGRGD</sequence>
<comment type="cofactor">
    <cofactor evidence="2">
        <name>Mg(2+)</name>
        <dbReference type="ChEBI" id="CHEBI:18420"/>
    </cofactor>
</comment>